<organism evidence="2 3">
    <name type="scientific">Momordica charantia</name>
    <name type="common">Bitter gourd</name>
    <name type="synonym">Balsam pear</name>
    <dbReference type="NCBI Taxonomy" id="3673"/>
    <lineage>
        <taxon>Eukaryota</taxon>
        <taxon>Viridiplantae</taxon>
        <taxon>Streptophyta</taxon>
        <taxon>Embryophyta</taxon>
        <taxon>Tracheophyta</taxon>
        <taxon>Spermatophyta</taxon>
        <taxon>Magnoliopsida</taxon>
        <taxon>eudicotyledons</taxon>
        <taxon>Gunneridae</taxon>
        <taxon>Pentapetalae</taxon>
        <taxon>rosids</taxon>
        <taxon>fabids</taxon>
        <taxon>Cucurbitales</taxon>
        <taxon>Cucurbitaceae</taxon>
        <taxon>Momordiceae</taxon>
        <taxon>Momordica</taxon>
    </lineage>
</organism>
<evidence type="ECO:0000313" key="2">
    <source>
        <dbReference type="Proteomes" id="UP000504603"/>
    </source>
</evidence>
<evidence type="ECO:0000313" key="3">
    <source>
        <dbReference type="RefSeq" id="XP_022158378.1"/>
    </source>
</evidence>
<evidence type="ECO:0000256" key="1">
    <source>
        <dbReference type="SAM" id="MobiDB-lite"/>
    </source>
</evidence>
<reference evidence="3" key="1">
    <citation type="submission" date="2025-08" db="UniProtKB">
        <authorList>
            <consortium name="RefSeq"/>
        </authorList>
    </citation>
    <scope>IDENTIFICATION</scope>
    <source>
        <strain evidence="3">OHB3-1</strain>
    </source>
</reference>
<feature type="region of interest" description="Disordered" evidence="1">
    <location>
        <begin position="184"/>
        <end position="211"/>
    </location>
</feature>
<protein>
    <submittedName>
        <fullName evidence="3">Uncharacterized protein LOC111024876</fullName>
    </submittedName>
</protein>
<keyword evidence="2" id="KW-1185">Reference proteome</keyword>
<dbReference type="GeneID" id="111024876"/>
<dbReference type="Proteomes" id="UP000504603">
    <property type="component" value="Unplaced"/>
</dbReference>
<dbReference type="RefSeq" id="XP_022158378.1">
    <property type="nucleotide sequence ID" value="XM_022302686.1"/>
</dbReference>
<dbReference type="KEGG" id="mcha:111024876"/>
<feature type="compositionally biased region" description="Polar residues" evidence="1">
    <location>
        <begin position="184"/>
        <end position="205"/>
    </location>
</feature>
<accession>A0A6J1DVX4</accession>
<gene>
    <name evidence="3" type="primary">LOC111024876</name>
</gene>
<dbReference type="AlphaFoldDB" id="A0A6J1DVX4"/>
<name>A0A6J1DVX4_MOMCH</name>
<proteinExistence type="predicted"/>
<dbReference type="PANTHER" id="PTHR47481">
    <property type="match status" value="1"/>
</dbReference>
<dbReference type="PANTHER" id="PTHR47481:SF31">
    <property type="entry name" value="OS01G0873500 PROTEIN"/>
    <property type="match status" value="1"/>
</dbReference>
<sequence length="251" mass="27854">MPPTSFFGSFNSLRFSKHRNFMALLMDPQKPDQFLTSSFSTITDSGSTITQTISPAFDDWIAKDHSLMTLINATLSSAALAYVVGCKSSQQVWETLYIQRIKELKDKLANVSVLVDDEDLVIYTLNGLPSEFNTFRTSMRTRSRLISFAELHVLLNSEVVAIDKQSKSDDLFVQPAALVVNSGSNSQVRNQNLNPNYTKGRTSNGGKPKFAASGDSAATRILCQICFKVGQTAIDCYNRMNYNFQGRHPPA</sequence>
<dbReference type="OrthoDB" id="1845088at2759"/>
<dbReference type="Pfam" id="PF14223">
    <property type="entry name" value="Retrotran_gag_2"/>
    <property type="match status" value="1"/>
</dbReference>